<name>A0A4P8IRH1_9BURK</name>
<keyword evidence="3 5" id="KW-1133">Transmembrane helix</keyword>
<evidence type="ECO:0000256" key="2">
    <source>
        <dbReference type="ARBA" id="ARBA00022692"/>
    </source>
</evidence>
<dbReference type="Pfam" id="PF07690">
    <property type="entry name" value="MFS_1"/>
    <property type="match status" value="1"/>
</dbReference>
<dbReference type="InterPro" id="IPR011701">
    <property type="entry name" value="MFS"/>
</dbReference>
<dbReference type="InterPro" id="IPR020846">
    <property type="entry name" value="MFS_dom"/>
</dbReference>
<evidence type="ECO:0000256" key="1">
    <source>
        <dbReference type="ARBA" id="ARBA00004141"/>
    </source>
</evidence>
<evidence type="ECO:0000256" key="5">
    <source>
        <dbReference type="SAM" id="Phobius"/>
    </source>
</evidence>
<feature type="transmembrane region" description="Helical" evidence="5">
    <location>
        <begin position="382"/>
        <end position="401"/>
    </location>
</feature>
<dbReference type="PROSITE" id="PS50850">
    <property type="entry name" value="MFS"/>
    <property type="match status" value="1"/>
</dbReference>
<evidence type="ECO:0000313" key="8">
    <source>
        <dbReference type="Proteomes" id="UP000298656"/>
    </source>
</evidence>
<dbReference type="PANTHER" id="PTHR11662">
    <property type="entry name" value="SOLUTE CARRIER FAMILY 17"/>
    <property type="match status" value="1"/>
</dbReference>
<feature type="transmembrane region" description="Helical" evidence="5">
    <location>
        <begin position="79"/>
        <end position="102"/>
    </location>
</feature>
<reference evidence="7 8" key="1">
    <citation type="submission" date="2019-05" db="EMBL/GenBank/DDBJ databases">
        <title>Burkholderia sp. DHOD12, isolated from subtropical forest soil.</title>
        <authorList>
            <person name="Gao Z.-H."/>
            <person name="Qiu L.-H."/>
        </authorList>
    </citation>
    <scope>NUCLEOTIDE SEQUENCE [LARGE SCALE GENOMIC DNA]</scope>
    <source>
        <strain evidence="7 8">DHOD12</strain>
    </source>
</reference>
<gene>
    <name evidence="7" type="ORF">FAZ95_10445</name>
</gene>
<dbReference type="OrthoDB" id="8596007at2"/>
<dbReference type="EMBL" id="CP040077">
    <property type="protein sequence ID" value="QCP49554.1"/>
    <property type="molecule type" value="Genomic_DNA"/>
</dbReference>
<keyword evidence="2 5" id="KW-0812">Transmembrane</keyword>
<keyword evidence="8" id="KW-1185">Reference proteome</keyword>
<keyword evidence="4 5" id="KW-0472">Membrane</keyword>
<feature type="transmembrane region" description="Helical" evidence="5">
    <location>
        <begin position="258"/>
        <end position="283"/>
    </location>
</feature>
<dbReference type="GO" id="GO:0022857">
    <property type="term" value="F:transmembrane transporter activity"/>
    <property type="evidence" value="ECO:0007669"/>
    <property type="project" value="InterPro"/>
</dbReference>
<sequence>MKRIRASSIVLLMLCVMYFITYLDRVNVSTAAAGFGKEFGLSKTEIGLVFSAFAYPYLVFQIIGGWVSDRFGARKTLIFCGALWASATVLTGFAGGLVSLLAARVLLGFGEGATFPAATAAMSRWVAKEKRGFAQGITHAASRVGNAAAPAAVVFVMAAYGWRESFYACAVLSFIWVVVWAMTFTEYPKDHPRITEQELAVLPAPKPKAASVPWAKLFKRMAPVTIVYFCYGWTLWLFLSWIPQYFLHSYHLNLQKSALFASSVFFAGVLGDTLGGIVTDKILTRTGSLKRARSWMVAICMMLTLLSLIPLFLSHDLYVSLASLSAGFFFSEMTIGPMWAIPMDIAPEHSGTASGMMNTGSALAAILSPVLSGFLIDKFGSWELPFFGSMLLMGIGVVLAFRMQPETKFAVEPAGHVGELHA</sequence>
<protein>
    <submittedName>
        <fullName evidence="7">MFS transporter</fullName>
    </submittedName>
</protein>
<dbReference type="RefSeq" id="WP_137332379.1">
    <property type="nucleotide sequence ID" value="NZ_CP040077.1"/>
</dbReference>
<dbReference type="CDD" id="cd17319">
    <property type="entry name" value="MFS_ExuT_GudP_like"/>
    <property type="match status" value="1"/>
</dbReference>
<feature type="domain" description="Major facilitator superfamily (MFS) profile" evidence="6">
    <location>
        <begin position="10"/>
        <end position="408"/>
    </location>
</feature>
<dbReference type="AlphaFoldDB" id="A0A4P8IRH1"/>
<dbReference type="InterPro" id="IPR036259">
    <property type="entry name" value="MFS_trans_sf"/>
</dbReference>
<evidence type="ECO:0000256" key="4">
    <source>
        <dbReference type="ARBA" id="ARBA00023136"/>
    </source>
</evidence>
<dbReference type="PANTHER" id="PTHR11662:SF399">
    <property type="entry name" value="FI19708P1-RELATED"/>
    <property type="match status" value="1"/>
</dbReference>
<comment type="subcellular location">
    <subcellularLocation>
        <location evidence="1">Membrane</location>
        <topology evidence="1">Multi-pass membrane protein</topology>
    </subcellularLocation>
</comment>
<dbReference type="KEGG" id="tvl:FAZ95_10445"/>
<feature type="transmembrane region" description="Helical" evidence="5">
    <location>
        <begin position="295"/>
        <end position="313"/>
    </location>
</feature>
<dbReference type="SUPFAM" id="SSF103473">
    <property type="entry name" value="MFS general substrate transporter"/>
    <property type="match status" value="1"/>
</dbReference>
<feature type="transmembrane region" description="Helical" evidence="5">
    <location>
        <begin position="46"/>
        <end position="67"/>
    </location>
</feature>
<dbReference type="Proteomes" id="UP000298656">
    <property type="component" value="Chromosome 1"/>
</dbReference>
<evidence type="ECO:0000313" key="7">
    <source>
        <dbReference type="EMBL" id="QCP49554.1"/>
    </source>
</evidence>
<accession>A0A4P8IRH1</accession>
<evidence type="ECO:0000259" key="6">
    <source>
        <dbReference type="PROSITE" id="PS50850"/>
    </source>
</evidence>
<organism evidence="7 8">
    <name type="scientific">Trinickia violacea</name>
    <dbReference type="NCBI Taxonomy" id="2571746"/>
    <lineage>
        <taxon>Bacteria</taxon>
        <taxon>Pseudomonadati</taxon>
        <taxon>Pseudomonadota</taxon>
        <taxon>Betaproteobacteria</taxon>
        <taxon>Burkholderiales</taxon>
        <taxon>Burkholderiaceae</taxon>
        <taxon>Trinickia</taxon>
    </lineage>
</organism>
<proteinExistence type="predicted"/>
<evidence type="ECO:0000256" key="3">
    <source>
        <dbReference type="ARBA" id="ARBA00022989"/>
    </source>
</evidence>
<feature type="transmembrane region" description="Helical" evidence="5">
    <location>
        <begin position="226"/>
        <end position="246"/>
    </location>
</feature>
<dbReference type="Gene3D" id="1.20.1250.20">
    <property type="entry name" value="MFS general substrate transporter like domains"/>
    <property type="match status" value="2"/>
</dbReference>
<feature type="transmembrane region" description="Helical" evidence="5">
    <location>
        <begin position="7"/>
        <end position="26"/>
    </location>
</feature>
<dbReference type="InterPro" id="IPR050382">
    <property type="entry name" value="MFS_Na/Anion_cotransporter"/>
</dbReference>
<feature type="transmembrane region" description="Helical" evidence="5">
    <location>
        <begin position="165"/>
        <end position="184"/>
    </location>
</feature>
<dbReference type="GO" id="GO:0016020">
    <property type="term" value="C:membrane"/>
    <property type="evidence" value="ECO:0007669"/>
    <property type="project" value="UniProtKB-SubCell"/>
</dbReference>